<keyword evidence="2" id="KW-1133">Transmembrane helix</keyword>
<proteinExistence type="predicted"/>
<evidence type="ECO:0000256" key="2">
    <source>
        <dbReference type="SAM" id="Phobius"/>
    </source>
</evidence>
<keyword evidence="4" id="KW-1185">Reference proteome</keyword>
<organism evidence="3 4">
    <name type="scientific">Kitasatospora herbaricolor</name>
    <dbReference type="NCBI Taxonomy" id="68217"/>
    <lineage>
        <taxon>Bacteria</taxon>
        <taxon>Bacillati</taxon>
        <taxon>Actinomycetota</taxon>
        <taxon>Actinomycetes</taxon>
        <taxon>Kitasatosporales</taxon>
        <taxon>Streptomycetaceae</taxon>
        <taxon>Kitasatospora</taxon>
    </lineage>
</organism>
<name>A0ABZ1WI35_9ACTN</name>
<feature type="region of interest" description="Disordered" evidence="1">
    <location>
        <begin position="73"/>
        <end position="139"/>
    </location>
</feature>
<evidence type="ECO:0000256" key="1">
    <source>
        <dbReference type="SAM" id="MobiDB-lite"/>
    </source>
</evidence>
<protein>
    <submittedName>
        <fullName evidence="3">Cellulase</fullName>
    </submittedName>
</protein>
<gene>
    <name evidence="3" type="ORF">OG469_36065</name>
</gene>
<sequence length="139" mass="14353">MTRGAMDRFEQELVRMMREGQEETPYEDRHRDRLHAGVQARKRVRTAWKAAGSVLTATGLCVALLVVAGSFSRGGPAGPRPLPLVSAGSVTMTSPGRPASTAEGAPAPYRLSTPGPATGPGRISATRPAPGPVAGGPVG</sequence>
<reference evidence="3 4" key="1">
    <citation type="submission" date="2022-10" db="EMBL/GenBank/DDBJ databases">
        <title>The complete genomes of actinobacterial strains from the NBC collection.</title>
        <authorList>
            <person name="Joergensen T.S."/>
            <person name="Alvarez Arevalo M."/>
            <person name="Sterndorff E.B."/>
            <person name="Faurdal D."/>
            <person name="Vuksanovic O."/>
            <person name="Mourched A.-S."/>
            <person name="Charusanti P."/>
            <person name="Shaw S."/>
            <person name="Blin K."/>
            <person name="Weber T."/>
        </authorList>
    </citation>
    <scope>NUCLEOTIDE SEQUENCE [LARGE SCALE GENOMIC DNA]</scope>
    <source>
        <strain evidence="3 4">NBC_01247</strain>
    </source>
</reference>
<keyword evidence="2" id="KW-0472">Membrane</keyword>
<dbReference type="Proteomes" id="UP001432014">
    <property type="component" value="Chromosome"/>
</dbReference>
<feature type="transmembrane region" description="Helical" evidence="2">
    <location>
        <begin position="50"/>
        <end position="71"/>
    </location>
</feature>
<dbReference type="RefSeq" id="WP_329493470.1">
    <property type="nucleotide sequence ID" value="NZ_CP108460.1"/>
</dbReference>
<evidence type="ECO:0000313" key="3">
    <source>
        <dbReference type="EMBL" id="WUS60429.1"/>
    </source>
</evidence>
<dbReference type="EMBL" id="CP108482">
    <property type="protein sequence ID" value="WUS60429.1"/>
    <property type="molecule type" value="Genomic_DNA"/>
</dbReference>
<accession>A0ABZ1WI35</accession>
<evidence type="ECO:0000313" key="4">
    <source>
        <dbReference type="Proteomes" id="UP001432014"/>
    </source>
</evidence>
<keyword evidence="2" id="KW-0812">Transmembrane</keyword>